<organism evidence="2 3">
    <name type="scientific">Sutcliffiella cohnii</name>
    <dbReference type="NCBI Taxonomy" id="33932"/>
    <lineage>
        <taxon>Bacteria</taxon>
        <taxon>Bacillati</taxon>
        <taxon>Bacillota</taxon>
        <taxon>Bacilli</taxon>
        <taxon>Bacillales</taxon>
        <taxon>Bacillaceae</taxon>
        <taxon>Sutcliffiella</taxon>
    </lineage>
</organism>
<keyword evidence="1" id="KW-0812">Transmembrane</keyword>
<protein>
    <submittedName>
        <fullName evidence="2">Uncharacterized protein</fullName>
    </submittedName>
</protein>
<gene>
    <name evidence="2" type="ORF">BC6307_09620</name>
</gene>
<feature type="transmembrane region" description="Helical" evidence="1">
    <location>
        <begin position="6"/>
        <end position="25"/>
    </location>
</feature>
<keyword evidence="1" id="KW-1133">Transmembrane helix</keyword>
<evidence type="ECO:0000313" key="2">
    <source>
        <dbReference type="EMBL" id="AST91521.1"/>
    </source>
</evidence>
<evidence type="ECO:0000256" key="1">
    <source>
        <dbReference type="SAM" id="Phobius"/>
    </source>
</evidence>
<dbReference type="AlphaFoldDB" id="A0A223KPU2"/>
<proteinExistence type="predicted"/>
<dbReference type="KEGG" id="bcoh:BC6307_09620"/>
<feature type="transmembrane region" description="Helical" evidence="1">
    <location>
        <begin position="37"/>
        <end position="58"/>
    </location>
</feature>
<keyword evidence="1" id="KW-0472">Membrane</keyword>
<accession>A0A223KPU2</accession>
<reference evidence="2 3" key="1">
    <citation type="submission" date="2016-12" db="EMBL/GenBank/DDBJ databases">
        <title>The whole genome sequencing and assembly of Bacillus cohnii DSM 6307T strain.</title>
        <authorList>
            <person name="Lee Y.-J."/>
            <person name="Yi H."/>
            <person name="Bahn Y.-S."/>
            <person name="Kim J.F."/>
            <person name="Lee D.-W."/>
        </authorList>
    </citation>
    <scope>NUCLEOTIDE SEQUENCE [LARGE SCALE GENOMIC DNA]</scope>
    <source>
        <strain evidence="2 3">DSM 6307</strain>
    </source>
</reference>
<dbReference type="RefSeq" id="WP_066415814.1">
    <property type="nucleotide sequence ID" value="NZ_CP018866.1"/>
</dbReference>
<name>A0A223KPU2_9BACI</name>
<feature type="transmembrane region" description="Helical" evidence="1">
    <location>
        <begin position="64"/>
        <end position="86"/>
    </location>
</feature>
<dbReference type="EMBL" id="CP018866">
    <property type="protein sequence ID" value="AST91521.1"/>
    <property type="molecule type" value="Genomic_DNA"/>
</dbReference>
<keyword evidence="3" id="KW-1185">Reference proteome</keyword>
<dbReference type="STRING" id="1314751.GCA_001591425_02176"/>
<dbReference type="Proteomes" id="UP000215224">
    <property type="component" value="Chromosome"/>
</dbReference>
<evidence type="ECO:0000313" key="3">
    <source>
        <dbReference type="Proteomes" id="UP000215224"/>
    </source>
</evidence>
<sequence length="95" mass="11045">METASPIILQVIFYLAIGAAIYSWFKWDFFMKDNKQYLFSFISYQIGIFLIAIAVYFIEAWYKLDMILIGSFLIGLALLVGGTIYLRKKLKHEGM</sequence>